<name>A0ABU9ZDY7_9HYPH</name>
<evidence type="ECO:0000313" key="2">
    <source>
        <dbReference type="Proteomes" id="UP001404845"/>
    </source>
</evidence>
<reference evidence="1 2" key="1">
    <citation type="journal article" date="2023" name="PLoS ONE">
        <title>Complete genome assembly of Hawai'i environmental nontuberculous mycobacteria reveals unexpected co-isolation with methylobacteria.</title>
        <authorList>
            <person name="Hendrix J."/>
            <person name="Epperson L.E."/>
            <person name="Tong E.I."/>
            <person name="Chan Y.L."/>
            <person name="Hasan N.A."/>
            <person name="Dawrs S.N."/>
            <person name="Norton G.J."/>
            <person name="Virdi R."/>
            <person name="Crooks J.L."/>
            <person name="Chan E.D."/>
            <person name="Honda J.R."/>
            <person name="Strong M."/>
        </authorList>
    </citation>
    <scope>NUCLEOTIDE SEQUENCE [LARGE SCALE GENOMIC DNA]</scope>
    <source>
        <strain evidence="1 2">NJH_HI01</strain>
    </source>
</reference>
<dbReference type="RefSeq" id="WP_345971260.1">
    <property type="nucleotide sequence ID" value="NZ_JAQYXL010000001.1"/>
</dbReference>
<protein>
    <submittedName>
        <fullName evidence="1">Uncharacterized protein</fullName>
    </submittedName>
</protein>
<dbReference type="Proteomes" id="UP001404845">
    <property type="component" value="Unassembled WGS sequence"/>
</dbReference>
<sequence length="128" mass="14282">MGARAIFDEAAILAAVLAGERHAAIAKQFGCTRPRVSQIARKHGYDGWAAQIERCAKKRAAKAEPVIPKRIGRPPKLEIVPPWAVEVADDYLDHFQEFDEFAAARHCRALLRERRRAESIDARLGRAA</sequence>
<keyword evidence="2" id="KW-1185">Reference proteome</keyword>
<evidence type="ECO:0000313" key="1">
    <source>
        <dbReference type="EMBL" id="MEN3229235.1"/>
    </source>
</evidence>
<organism evidence="1 2">
    <name type="scientific">Methylorubrum rhodesianum</name>
    <dbReference type="NCBI Taxonomy" id="29427"/>
    <lineage>
        <taxon>Bacteria</taxon>
        <taxon>Pseudomonadati</taxon>
        <taxon>Pseudomonadota</taxon>
        <taxon>Alphaproteobacteria</taxon>
        <taxon>Hyphomicrobiales</taxon>
        <taxon>Methylobacteriaceae</taxon>
        <taxon>Methylorubrum</taxon>
    </lineage>
</organism>
<dbReference type="EMBL" id="JAQYXL010000001">
    <property type="protein sequence ID" value="MEN3229235.1"/>
    <property type="molecule type" value="Genomic_DNA"/>
</dbReference>
<proteinExistence type="predicted"/>
<gene>
    <name evidence="1" type="ORF">PUR21_16585</name>
</gene>
<comment type="caution">
    <text evidence="1">The sequence shown here is derived from an EMBL/GenBank/DDBJ whole genome shotgun (WGS) entry which is preliminary data.</text>
</comment>
<accession>A0ABU9ZDY7</accession>